<comment type="caution">
    <text evidence="6">The sequence shown here is derived from an EMBL/GenBank/DDBJ whole genome shotgun (WGS) entry which is preliminary data.</text>
</comment>
<evidence type="ECO:0000256" key="4">
    <source>
        <dbReference type="ARBA" id="ARBA00023136"/>
    </source>
</evidence>
<dbReference type="Pfam" id="PF09685">
    <property type="entry name" value="MamF_MmsF"/>
    <property type="match status" value="1"/>
</dbReference>
<feature type="transmembrane region" description="Helical" evidence="5">
    <location>
        <begin position="52"/>
        <end position="73"/>
    </location>
</feature>
<proteinExistence type="predicted"/>
<evidence type="ECO:0000313" key="6">
    <source>
        <dbReference type="EMBL" id="OGC55272.1"/>
    </source>
</evidence>
<dbReference type="InterPro" id="IPR019109">
    <property type="entry name" value="MamF_MmsF"/>
</dbReference>
<feature type="transmembrane region" description="Helical" evidence="5">
    <location>
        <begin position="79"/>
        <end position="97"/>
    </location>
</feature>
<evidence type="ECO:0000313" key="7">
    <source>
        <dbReference type="Proteomes" id="UP000176504"/>
    </source>
</evidence>
<dbReference type="AlphaFoldDB" id="A0A1F4VDC2"/>
<evidence type="ECO:0000256" key="3">
    <source>
        <dbReference type="ARBA" id="ARBA00022989"/>
    </source>
</evidence>
<evidence type="ECO:0000256" key="2">
    <source>
        <dbReference type="ARBA" id="ARBA00022692"/>
    </source>
</evidence>
<evidence type="ECO:0000256" key="1">
    <source>
        <dbReference type="ARBA" id="ARBA00004141"/>
    </source>
</evidence>
<sequence length="114" mass="12413">MADEKMASGQGSMEQNKVIAIVGYIIPLLFFIPLLTEAKSDPYAKFHANQQLLLLLFWVVGSVVSSVLSVIVIGLLLYVVVWVGGLVFMVMGIMTAAKGEMKPLPLIGNYTLLK</sequence>
<accession>A0A1F4VDC2</accession>
<organism evidence="6 7">
    <name type="scientific">candidate division WWE3 bacterium RIFCSPLOWO2_01_FULL_41_18</name>
    <dbReference type="NCBI Taxonomy" id="1802625"/>
    <lineage>
        <taxon>Bacteria</taxon>
        <taxon>Katanobacteria</taxon>
    </lineage>
</organism>
<dbReference type="Proteomes" id="UP000176504">
    <property type="component" value="Unassembled WGS sequence"/>
</dbReference>
<reference evidence="6 7" key="1">
    <citation type="journal article" date="2016" name="Nat. Commun.">
        <title>Thousands of microbial genomes shed light on interconnected biogeochemical processes in an aquifer system.</title>
        <authorList>
            <person name="Anantharaman K."/>
            <person name="Brown C.T."/>
            <person name="Hug L.A."/>
            <person name="Sharon I."/>
            <person name="Castelle C.J."/>
            <person name="Probst A.J."/>
            <person name="Thomas B.C."/>
            <person name="Singh A."/>
            <person name="Wilkins M.J."/>
            <person name="Karaoz U."/>
            <person name="Brodie E.L."/>
            <person name="Williams K.H."/>
            <person name="Hubbard S.S."/>
            <person name="Banfield J.F."/>
        </authorList>
    </citation>
    <scope>NUCLEOTIDE SEQUENCE [LARGE SCALE GENOMIC DNA]</scope>
</reference>
<keyword evidence="4 5" id="KW-0472">Membrane</keyword>
<protein>
    <recommendedName>
        <fullName evidence="8">DUF4870 domain-containing protein</fullName>
    </recommendedName>
</protein>
<comment type="subcellular location">
    <subcellularLocation>
        <location evidence="1">Membrane</location>
        <topology evidence="1">Multi-pass membrane protein</topology>
    </subcellularLocation>
</comment>
<evidence type="ECO:0008006" key="8">
    <source>
        <dbReference type="Google" id="ProtNLM"/>
    </source>
</evidence>
<feature type="transmembrane region" description="Helical" evidence="5">
    <location>
        <begin position="18"/>
        <end position="36"/>
    </location>
</feature>
<dbReference type="EMBL" id="MEVI01000003">
    <property type="protein sequence ID" value="OGC55272.1"/>
    <property type="molecule type" value="Genomic_DNA"/>
</dbReference>
<keyword evidence="3 5" id="KW-1133">Transmembrane helix</keyword>
<name>A0A1F4VDC2_UNCKA</name>
<gene>
    <name evidence="6" type="ORF">A3A78_04840</name>
</gene>
<evidence type="ECO:0000256" key="5">
    <source>
        <dbReference type="SAM" id="Phobius"/>
    </source>
</evidence>
<keyword evidence="2 5" id="KW-0812">Transmembrane</keyword>